<keyword evidence="2" id="KW-1185">Reference proteome</keyword>
<comment type="caution">
    <text evidence="1">The sequence shown here is derived from an EMBL/GenBank/DDBJ whole genome shotgun (WGS) entry which is preliminary data.</text>
</comment>
<gene>
    <name evidence="1" type="ORF">A3SI_13822</name>
</gene>
<evidence type="ECO:0000313" key="1">
    <source>
        <dbReference type="EMBL" id="EIM75458.1"/>
    </source>
</evidence>
<reference evidence="1 2" key="1">
    <citation type="submission" date="2012-05" db="EMBL/GenBank/DDBJ databases">
        <title>Genome sequence of Nitritalea halalkaliphila LW7.</title>
        <authorList>
            <person name="Jangir P.K."/>
            <person name="Singh A."/>
            <person name="Shivaji S."/>
            <person name="Sharma R."/>
        </authorList>
    </citation>
    <scope>NUCLEOTIDE SEQUENCE [LARGE SCALE GENOMIC DNA]</scope>
    <source>
        <strain evidence="1 2">LW7</strain>
    </source>
</reference>
<organism evidence="1 2">
    <name type="scientific">Nitritalea halalkaliphila LW7</name>
    <dbReference type="NCBI Taxonomy" id="1189621"/>
    <lineage>
        <taxon>Bacteria</taxon>
        <taxon>Pseudomonadati</taxon>
        <taxon>Bacteroidota</taxon>
        <taxon>Cytophagia</taxon>
        <taxon>Cytophagales</taxon>
        <taxon>Cyclobacteriaceae</taxon>
        <taxon>Nitritalea</taxon>
    </lineage>
</organism>
<dbReference type="Proteomes" id="UP000005551">
    <property type="component" value="Unassembled WGS sequence"/>
</dbReference>
<dbReference type="AlphaFoldDB" id="I5C0V6"/>
<dbReference type="InterPro" id="IPR036890">
    <property type="entry name" value="HATPase_C_sf"/>
</dbReference>
<proteinExistence type="predicted"/>
<name>I5C0V6_9BACT</name>
<dbReference type="SUPFAM" id="SSF55874">
    <property type="entry name" value="ATPase domain of HSP90 chaperone/DNA topoisomerase II/histidine kinase"/>
    <property type="match status" value="1"/>
</dbReference>
<accession>I5C0V6</accession>
<dbReference type="Gene3D" id="3.30.565.10">
    <property type="entry name" value="Histidine kinase-like ATPase, C-terminal domain"/>
    <property type="match status" value="1"/>
</dbReference>
<protein>
    <submittedName>
        <fullName evidence="1">Uncharacterized protein</fullName>
    </submittedName>
</protein>
<evidence type="ECO:0000313" key="2">
    <source>
        <dbReference type="Proteomes" id="UP000005551"/>
    </source>
</evidence>
<sequence>MEELGGLLSFQSEEGKGTTFFLDLPQSLPNHNP</sequence>
<dbReference type="EMBL" id="AJYA01000030">
    <property type="protein sequence ID" value="EIM75458.1"/>
    <property type="molecule type" value="Genomic_DNA"/>
</dbReference>